<comment type="caution">
    <text evidence="11">The sequence shown here is derived from an EMBL/GenBank/DDBJ whole genome shotgun (WGS) entry which is preliminary data.</text>
</comment>
<keyword evidence="4 11" id="KW-0808">Transferase</keyword>
<dbReference type="Gene3D" id="3.90.550.10">
    <property type="entry name" value="Spore Coat Polysaccharide Biosynthesis Protein SpsA, Chain A"/>
    <property type="match status" value="1"/>
</dbReference>
<dbReference type="InterPro" id="IPR001173">
    <property type="entry name" value="Glyco_trans_2-like"/>
</dbReference>
<keyword evidence="5 9" id="KW-0812">Transmembrane</keyword>
<sequence>MAATTDTVHTISVVIPVYRGEATLEAFVSEIIQWTDPFVTPAGHHARISEILLVFDHGPDNSAKVIRELTSAHQVVRPIWLSRNFGQHAATLAGMASSGGDWIVTLDEDGQYDPADIGVFLDTALAEGVPLVYARPTNSAPHGLFRNLASRAAKRIVDVLSGNRSARNFHSYRLILGEIGRSVAAYAGSGVYLDVALGWVAPEATTAPTTLRPESRKSGYSLRSLASHFWRLVLTSGTRGLRMVAACGVIVAVLGVAYAIYLAVVQLTTGRIAEGWTSLMVVQLLTAGLVLSSLGVIAEYVGVAVNMAMGRPPYLIVSDPADGPLGRDRARHEQSD</sequence>
<feature type="domain" description="Glycosyltransferase 2-like" evidence="10">
    <location>
        <begin position="12"/>
        <end position="158"/>
    </location>
</feature>
<comment type="similarity">
    <text evidence="1">Belongs to the glycosyltransferase 2 family.</text>
</comment>
<keyword evidence="3" id="KW-0328">Glycosyltransferase</keyword>
<evidence type="ECO:0000256" key="7">
    <source>
        <dbReference type="ARBA" id="ARBA00022989"/>
    </source>
</evidence>
<evidence type="ECO:0000256" key="5">
    <source>
        <dbReference type="ARBA" id="ARBA00022692"/>
    </source>
</evidence>
<evidence type="ECO:0000256" key="4">
    <source>
        <dbReference type="ARBA" id="ARBA00022679"/>
    </source>
</evidence>
<keyword evidence="12" id="KW-1185">Reference proteome</keyword>
<evidence type="ECO:0000256" key="6">
    <source>
        <dbReference type="ARBA" id="ARBA00022985"/>
    </source>
</evidence>
<protein>
    <submittedName>
        <fullName evidence="11">Glycosyltransferase involved in cell wall biosynthesis</fullName>
    </submittedName>
</protein>
<dbReference type="InterPro" id="IPR050256">
    <property type="entry name" value="Glycosyltransferase_2"/>
</dbReference>
<dbReference type="GO" id="GO:0099621">
    <property type="term" value="F:undecaprenyl-phosphate 4-deoxy-4-formamido-L-arabinose transferase activity"/>
    <property type="evidence" value="ECO:0007669"/>
    <property type="project" value="TreeGrafter"/>
</dbReference>
<keyword evidence="7 9" id="KW-1133">Transmembrane helix</keyword>
<evidence type="ECO:0000256" key="1">
    <source>
        <dbReference type="ARBA" id="ARBA00006739"/>
    </source>
</evidence>
<dbReference type="AlphaFoldDB" id="A0A2A9CVA5"/>
<evidence type="ECO:0000256" key="3">
    <source>
        <dbReference type="ARBA" id="ARBA00022676"/>
    </source>
</evidence>
<feature type="transmembrane region" description="Helical" evidence="9">
    <location>
        <begin position="241"/>
        <end position="264"/>
    </location>
</feature>
<dbReference type="PANTHER" id="PTHR48090:SF3">
    <property type="entry name" value="UNDECAPRENYL-PHOSPHATE 4-DEOXY-4-FORMAMIDO-L-ARABINOSE TRANSFERASE"/>
    <property type="match status" value="1"/>
</dbReference>
<gene>
    <name evidence="11" type="ORF">ATK74_2939</name>
</gene>
<evidence type="ECO:0000313" key="12">
    <source>
        <dbReference type="Proteomes" id="UP000226079"/>
    </source>
</evidence>
<name>A0A2A9CVA5_9ACTN</name>
<accession>A0A2A9CVA5</accession>
<evidence type="ECO:0000313" key="11">
    <source>
        <dbReference type="EMBL" id="PFG18354.1"/>
    </source>
</evidence>
<keyword evidence="6" id="KW-0448">Lipopolysaccharide biosynthesis</keyword>
<dbReference type="RefSeq" id="WP_211283392.1">
    <property type="nucleotide sequence ID" value="NZ_PDJC01000001.1"/>
</dbReference>
<keyword evidence="2" id="KW-1003">Cell membrane</keyword>
<dbReference type="SUPFAM" id="SSF53448">
    <property type="entry name" value="Nucleotide-diphospho-sugar transferases"/>
    <property type="match status" value="1"/>
</dbReference>
<organism evidence="11 12">
    <name type="scientific">Propionicimonas paludicola</name>
    <dbReference type="NCBI Taxonomy" id="185243"/>
    <lineage>
        <taxon>Bacteria</taxon>
        <taxon>Bacillati</taxon>
        <taxon>Actinomycetota</taxon>
        <taxon>Actinomycetes</taxon>
        <taxon>Propionibacteriales</taxon>
        <taxon>Nocardioidaceae</taxon>
        <taxon>Propionicimonas</taxon>
    </lineage>
</organism>
<evidence type="ECO:0000256" key="8">
    <source>
        <dbReference type="ARBA" id="ARBA00023136"/>
    </source>
</evidence>
<proteinExistence type="inferred from homology"/>
<dbReference type="GO" id="GO:0005886">
    <property type="term" value="C:plasma membrane"/>
    <property type="evidence" value="ECO:0007669"/>
    <property type="project" value="TreeGrafter"/>
</dbReference>
<feature type="transmembrane region" description="Helical" evidence="9">
    <location>
        <begin position="276"/>
        <end position="301"/>
    </location>
</feature>
<reference evidence="11 12" key="1">
    <citation type="submission" date="2017-10" db="EMBL/GenBank/DDBJ databases">
        <title>Sequencing the genomes of 1000 actinobacteria strains.</title>
        <authorList>
            <person name="Klenk H.-P."/>
        </authorList>
    </citation>
    <scope>NUCLEOTIDE SEQUENCE [LARGE SCALE GENOMIC DNA]</scope>
    <source>
        <strain evidence="11 12">DSM 15597</strain>
    </source>
</reference>
<dbReference type="PANTHER" id="PTHR48090">
    <property type="entry name" value="UNDECAPRENYL-PHOSPHATE 4-DEOXY-4-FORMAMIDO-L-ARABINOSE TRANSFERASE-RELATED"/>
    <property type="match status" value="1"/>
</dbReference>
<dbReference type="InterPro" id="IPR029044">
    <property type="entry name" value="Nucleotide-diphossugar_trans"/>
</dbReference>
<dbReference type="Proteomes" id="UP000226079">
    <property type="component" value="Unassembled WGS sequence"/>
</dbReference>
<evidence type="ECO:0000259" key="10">
    <source>
        <dbReference type="Pfam" id="PF00535"/>
    </source>
</evidence>
<evidence type="ECO:0000256" key="9">
    <source>
        <dbReference type="SAM" id="Phobius"/>
    </source>
</evidence>
<dbReference type="EMBL" id="PDJC01000001">
    <property type="protein sequence ID" value="PFG18354.1"/>
    <property type="molecule type" value="Genomic_DNA"/>
</dbReference>
<dbReference type="Pfam" id="PF00535">
    <property type="entry name" value="Glycos_transf_2"/>
    <property type="match status" value="1"/>
</dbReference>
<keyword evidence="8 9" id="KW-0472">Membrane</keyword>
<evidence type="ECO:0000256" key="2">
    <source>
        <dbReference type="ARBA" id="ARBA00022475"/>
    </source>
</evidence>
<dbReference type="GO" id="GO:0009103">
    <property type="term" value="P:lipopolysaccharide biosynthetic process"/>
    <property type="evidence" value="ECO:0007669"/>
    <property type="project" value="UniProtKB-KW"/>
</dbReference>